<proteinExistence type="predicted"/>
<sequence length="233" mass="23883">MTAEKSPHAPTVGDPVRLLSGDQNAGAPEDPIGEYADLRAALSAPSAAPPVLVPNTEEPGSVSLSELLGAGAVEFHESPPTVLSAAGTAALLTAKDVRLGRPASRRGDATVPGAVTVRAGDIAAVLGPECAVRVIETDGAVLGPGITLIRPGPRGLDPIFLAGILRAALDGGARDLHAVAVPRIPPAGQRRYADAFTRLSQLEDESRVRVERVERILRIGYGGLASGRLSPEA</sequence>
<keyword evidence="3" id="KW-1185">Reference proteome</keyword>
<protein>
    <submittedName>
        <fullName evidence="2">Uncharacterized protein</fullName>
    </submittedName>
</protein>
<organism evidence="2 3">
    <name type="scientific">Nocardia bovistercoris</name>
    <dbReference type="NCBI Taxonomy" id="2785916"/>
    <lineage>
        <taxon>Bacteria</taxon>
        <taxon>Bacillati</taxon>
        <taxon>Actinomycetota</taxon>
        <taxon>Actinomycetes</taxon>
        <taxon>Mycobacteriales</taxon>
        <taxon>Nocardiaceae</taxon>
        <taxon>Nocardia</taxon>
    </lineage>
</organism>
<evidence type="ECO:0000313" key="2">
    <source>
        <dbReference type="EMBL" id="MBH0779344.1"/>
    </source>
</evidence>
<accession>A0A931N4Z4</accession>
<feature type="region of interest" description="Disordered" evidence="1">
    <location>
        <begin position="1"/>
        <end position="32"/>
    </location>
</feature>
<dbReference type="Proteomes" id="UP000655751">
    <property type="component" value="Unassembled WGS sequence"/>
</dbReference>
<evidence type="ECO:0000313" key="3">
    <source>
        <dbReference type="Proteomes" id="UP000655751"/>
    </source>
</evidence>
<name>A0A931N4Z4_9NOCA</name>
<reference evidence="2" key="1">
    <citation type="submission" date="2020-11" db="EMBL/GenBank/DDBJ databases">
        <title>Nocardia NEAU-351.nov., a novel actinomycete isolated from the cow dung.</title>
        <authorList>
            <person name="Zhang X."/>
        </authorList>
    </citation>
    <scope>NUCLEOTIDE SEQUENCE</scope>
    <source>
        <strain evidence="2">NEAU-351</strain>
    </source>
</reference>
<evidence type="ECO:0000256" key="1">
    <source>
        <dbReference type="SAM" id="MobiDB-lite"/>
    </source>
</evidence>
<dbReference type="EMBL" id="JADMLG010000010">
    <property type="protein sequence ID" value="MBH0779344.1"/>
    <property type="molecule type" value="Genomic_DNA"/>
</dbReference>
<dbReference type="RefSeq" id="WP_196151655.1">
    <property type="nucleotide sequence ID" value="NZ_JADMLG010000010.1"/>
</dbReference>
<dbReference type="AlphaFoldDB" id="A0A931N4Z4"/>
<comment type="caution">
    <text evidence="2">The sequence shown here is derived from an EMBL/GenBank/DDBJ whole genome shotgun (WGS) entry which is preliminary data.</text>
</comment>
<gene>
    <name evidence="2" type="ORF">IT779_24030</name>
</gene>